<dbReference type="EMBL" id="JAUSRF010000028">
    <property type="protein sequence ID" value="MDP9840495.1"/>
    <property type="molecule type" value="Genomic_DNA"/>
</dbReference>
<name>A0ABT9Q1A0_9HYPH</name>
<evidence type="ECO:0000313" key="2">
    <source>
        <dbReference type="EMBL" id="MDP9840495.1"/>
    </source>
</evidence>
<dbReference type="Proteomes" id="UP001241472">
    <property type="component" value="Unassembled WGS sequence"/>
</dbReference>
<accession>A0ABT9Q1A0</accession>
<protein>
    <recommendedName>
        <fullName evidence="4">HMA domain-containing protein</fullName>
    </recommendedName>
</protein>
<comment type="caution">
    <text evidence="2">The sequence shown here is derived from an EMBL/GenBank/DDBJ whole genome shotgun (WGS) entry which is preliminary data.</text>
</comment>
<feature type="region of interest" description="Disordered" evidence="1">
    <location>
        <begin position="62"/>
        <end position="82"/>
    </location>
</feature>
<reference evidence="2 3" key="1">
    <citation type="submission" date="2023-07" db="EMBL/GenBank/DDBJ databases">
        <title>Sorghum-associated microbial communities from plants grown in Nebraska, USA.</title>
        <authorList>
            <person name="Schachtman D."/>
        </authorList>
    </citation>
    <scope>NUCLEOTIDE SEQUENCE [LARGE SCALE GENOMIC DNA]</scope>
    <source>
        <strain evidence="2 3">DS1307</strain>
    </source>
</reference>
<keyword evidence="3" id="KW-1185">Reference proteome</keyword>
<dbReference type="RefSeq" id="WP_306839998.1">
    <property type="nucleotide sequence ID" value="NZ_JAUSRF010000028.1"/>
</dbReference>
<evidence type="ECO:0000256" key="1">
    <source>
        <dbReference type="SAM" id="MobiDB-lite"/>
    </source>
</evidence>
<proteinExistence type="predicted"/>
<evidence type="ECO:0000313" key="3">
    <source>
        <dbReference type="Proteomes" id="UP001241472"/>
    </source>
</evidence>
<gene>
    <name evidence="2" type="ORF">J2T09_005282</name>
</gene>
<organism evidence="2 3">
    <name type="scientific">Neorhizobium huautlense</name>
    <dbReference type="NCBI Taxonomy" id="67774"/>
    <lineage>
        <taxon>Bacteria</taxon>
        <taxon>Pseudomonadati</taxon>
        <taxon>Pseudomonadota</taxon>
        <taxon>Alphaproteobacteria</taxon>
        <taxon>Hyphomicrobiales</taxon>
        <taxon>Rhizobiaceae</taxon>
        <taxon>Rhizobium/Agrobacterium group</taxon>
        <taxon>Neorhizobium</taxon>
    </lineage>
</organism>
<sequence>MKHDRSPFLLPSKGLLSSEPVTVILNDGAGCKACAKKQEEISEAGLIEIDGDRSRISKQGEEATASLLNPIREESGEPPPLH</sequence>
<evidence type="ECO:0008006" key="4">
    <source>
        <dbReference type="Google" id="ProtNLM"/>
    </source>
</evidence>